<dbReference type="InterPro" id="IPR002410">
    <property type="entry name" value="Peptidase_S33"/>
</dbReference>
<dbReference type="Proteomes" id="UP001596512">
    <property type="component" value="Unassembled WGS sequence"/>
</dbReference>
<name>A0ABW2TKU7_9PSEU</name>
<evidence type="ECO:0000256" key="3">
    <source>
        <dbReference type="ARBA" id="ARBA00010088"/>
    </source>
</evidence>
<dbReference type="Gene3D" id="3.40.50.1820">
    <property type="entry name" value="alpha/beta hydrolase"/>
    <property type="match status" value="1"/>
</dbReference>
<gene>
    <name evidence="11" type="primary">pip</name>
    <name evidence="11" type="ORF">ACFQV2_08695</name>
</gene>
<evidence type="ECO:0000256" key="1">
    <source>
        <dbReference type="ARBA" id="ARBA00001585"/>
    </source>
</evidence>
<dbReference type="EC" id="3.4.11.5" evidence="8 9"/>
<dbReference type="SUPFAM" id="SSF53474">
    <property type="entry name" value="alpha/beta-Hydrolases"/>
    <property type="match status" value="1"/>
</dbReference>
<evidence type="ECO:0000256" key="4">
    <source>
        <dbReference type="ARBA" id="ARBA00022438"/>
    </source>
</evidence>
<organism evidence="11 12">
    <name type="scientific">Actinokineospora soli</name>
    <dbReference type="NCBI Taxonomy" id="1048753"/>
    <lineage>
        <taxon>Bacteria</taxon>
        <taxon>Bacillati</taxon>
        <taxon>Actinomycetota</taxon>
        <taxon>Actinomycetes</taxon>
        <taxon>Pseudonocardiales</taxon>
        <taxon>Pseudonocardiaceae</taxon>
        <taxon>Actinokineospora</taxon>
    </lineage>
</organism>
<evidence type="ECO:0000313" key="11">
    <source>
        <dbReference type="EMBL" id="MFC7613660.1"/>
    </source>
</evidence>
<comment type="subcellular location">
    <subcellularLocation>
        <location evidence="2 8">Cytoplasm</location>
    </subcellularLocation>
</comment>
<keyword evidence="6 8" id="KW-0645">Protease</keyword>
<dbReference type="EMBL" id="JBHTEY010000004">
    <property type="protein sequence ID" value="MFC7613660.1"/>
    <property type="molecule type" value="Genomic_DNA"/>
</dbReference>
<proteinExistence type="inferred from homology"/>
<evidence type="ECO:0000256" key="5">
    <source>
        <dbReference type="ARBA" id="ARBA00022490"/>
    </source>
</evidence>
<keyword evidence="12" id="KW-1185">Reference proteome</keyword>
<dbReference type="NCBIfam" id="TIGR01249">
    <property type="entry name" value="pro_imino_pep_1"/>
    <property type="match status" value="1"/>
</dbReference>
<dbReference type="InterPro" id="IPR000073">
    <property type="entry name" value="AB_hydrolase_1"/>
</dbReference>
<dbReference type="PIRSF" id="PIRSF006431">
    <property type="entry name" value="Pept_S33"/>
    <property type="match status" value="1"/>
</dbReference>
<dbReference type="InterPro" id="IPR005944">
    <property type="entry name" value="Pro_iminopeptidase"/>
</dbReference>
<protein>
    <recommendedName>
        <fullName evidence="8 9">Proline iminopeptidase</fullName>
        <shortName evidence="8">PIP</shortName>
        <ecNumber evidence="8 9">3.4.11.5</ecNumber>
    </recommendedName>
    <alternativeName>
        <fullName evidence="8">Prolyl aminopeptidase</fullName>
    </alternativeName>
</protein>
<dbReference type="InterPro" id="IPR029058">
    <property type="entry name" value="AB_hydrolase_fold"/>
</dbReference>
<comment type="similarity">
    <text evidence="3 8 9">Belongs to the peptidase S33 family.</text>
</comment>
<evidence type="ECO:0000259" key="10">
    <source>
        <dbReference type="Pfam" id="PF00561"/>
    </source>
</evidence>
<reference evidence="12" key="1">
    <citation type="journal article" date="2019" name="Int. J. Syst. Evol. Microbiol.">
        <title>The Global Catalogue of Microorganisms (GCM) 10K type strain sequencing project: providing services to taxonomists for standard genome sequencing and annotation.</title>
        <authorList>
            <consortium name="The Broad Institute Genomics Platform"/>
            <consortium name="The Broad Institute Genome Sequencing Center for Infectious Disease"/>
            <person name="Wu L."/>
            <person name="Ma J."/>
        </authorList>
    </citation>
    <scope>NUCLEOTIDE SEQUENCE [LARGE SCALE GENOMIC DNA]</scope>
    <source>
        <strain evidence="12">JCM 17695</strain>
    </source>
</reference>
<keyword evidence="7 8" id="KW-0378">Hydrolase</keyword>
<accession>A0ABW2TKU7</accession>
<evidence type="ECO:0000256" key="2">
    <source>
        <dbReference type="ARBA" id="ARBA00004496"/>
    </source>
</evidence>
<dbReference type="PANTHER" id="PTHR43722:SF1">
    <property type="entry name" value="PROLINE IMINOPEPTIDASE"/>
    <property type="match status" value="1"/>
</dbReference>
<feature type="domain" description="AB hydrolase-1" evidence="10">
    <location>
        <begin position="35"/>
        <end position="303"/>
    </location>
</feature>
<keyword evidence="5 8" id="KW-0963">Cytoplasm</keyword>
<dbReference type="PRINTS" id="PR00793">
    <property type="entry name" value="PROAMNOPTASE"/>
</dbReference>
<dbReference type="GO" id="GO:0004177">
    <property type="term" value="F:aminopeptidase activity"/>
    <property type="evidence" value="ECO:0007669"/>
    <property type="project" value="UniProtKB-KW"/>
</dbReference>
<comment type="catalytic activity">
    <reaction evidence="1 8 9">
        <text>Release of N-terminal proline from a peptide.</text>
        <dbReference type="EC" id="3.4.11.5"/>
    </reaction>
</comment>
<evidence type="ECO:0000256" key="6">
    <source>
        <dbReference type="ARBA" id="ARBA00022670"/>
    </source>
</evidence>
<dbReference type="Pfam" id="PF00561">
    <property type="entry name" value="Abhydrolase_1"/>
    <property type="match status" value="1"/>
</dbReference>
<evidence type="ECO:0000256" key="8">
    <source>
        <dbReference type="PIRNR" id="PIRNR006431"/>
    </source>
</evidence>
<evidence type="ECO:0000256" key="9">
    <source>
        <dbReference type="RuleBase" id="RU003421"/>
    </source>
</evidence>
<sequence length="320" mass="35477">MLELHPPVEPYDTGLLDVGGGNRIYWEAVGDPDGKPLVYLHGGPGSGCSVNQRRWFDPDKYRAILFDQRNCGRSTPNAADPATDLSANTTQNLIADIEALREHLGIDRWLVSGASWGSTLALAYAQAHPSRVTEMVIIDVTTTRASEIDWLYRGLRRIFPEEWSRFHGHVSHVPADAPIGELLSAYGELLADPDPVVRERAAVEWLRWEDTAVSLEPQGKKDAYSSRPDLQQVCFARICAHYFGNYAFLEDEVLLREAGKLAGIPAVLIHGRHDLSGPLLNAWELAQAWPDAELAVIEDSGHTGSPAMTDRMLRAFRDFA</sequence>
<evidence type="ECO:0000313" key="12">
    <source>
        <dbReference type="Proteomes" id="UP001596512"/>
    </source>
</evidence>
<dbReference type="PANTHER" id="PTHR43722">
    <property type="entry name" value="PROLINE IMINOPEPTIDASE"/>
    <property type="match status" value="1"/>
</dbReference>
<keyword evidence="4 8" id="KW-0031">Aminopeptidase</keyword>
<comment type="caution">
    <text evidence="11">The sequence shown here is derived from an EMBL/GenBank/DDBJ whole genome shotgun (WGS) entry which is preliminary data.</text>
</comment>
<evidence type="ECO:0000256" key="7">
    <source>
        <dbReference type="ARBA" id="ARBA00022801"/>
    </source>
</evidence>